<dbReference type="Gene3D" id="2.60.20.10">
    <property type="entry name" value="Crystallins"/>
    <property type="match status" value="1"/>
</dbReference>
<feature type="signal peptide" evidence="1">
    <location>
        <begin position="1"/>
        <end position="20"/>
    </location>
</feature>
<dbReference type="EMBL" id="JBFXLS010000082">
    <property type="protein sequence ID" value="KAL2818701.1"/>
    <property type="molecule type" value="Genomic_DNA"/>
</dbReference>
<dbReference type="Proteomes" id="UP001610335">
    <property type="component" value="Unassembled WGS sequence"/>
</dbReference>
<comment type="caution">
    <text evidence="2">The sequence shown here is derived from an EMBL/GenBank/DDBJ whole genome shotgun (WGS) entry which is preliminary data.</text>
</comment>
<evidence type="ECO:0000256" key="1">
    <source>
        <dbReference type="SAM" id="SignalP"/>
    </source>
</evidence>
<keyword evidence="1" id="KW-0732">Signal</keyword>
<keyword evidence="3" id="KW-1185">Reference proteome</keyword>
<feature type="chain" id="PRO_5046185562" evidence="1">
    <location>
        <begin position="21"/>
        <end position="126"/>
    </location>
</feature>
<reference evidence="2 3" key="1">
    <citation type="submission" date="2024-07" db="EMBL/GenBank/DDBJ databases">
        <title>Section-level genome sequencing and comparative genomics of Aspergillus sections Usti and Cavernicolus.</title>
        <authorList>
            <consortium name="Lawrence Berkeley National Laboratory"/>
            <person name="Nybo J.L."/>
            <person name="Vesth T.C."/>
            <person name="Theobald S."/>
            <person name="Frisvad J.C."/>
            <person name="Larsen T.O."/>
            <person name="Kjaerboelling I."/>
            <person name="Rothschild-Mancinelli K."/>
            <person name="Lyhne E.K."/>
            <person name="Kogle M.E."/>
            <person name="Barry K."/>
            <person name="Clum A."/>
            <person name="Na H."/>
            <person name="Ledsgaard L."/>
            <person name="Lin J."/>
            <person name="Lipzen A."/>
            <person name="Kuo A."/>
            <person name="Riley R."/>
            <person name="Mondo S."/>
            <person name="LaButti K."/>
            <person name="Haridas S."/>
            <person name="Pangalinan J."/>
            <person name="Salamov A.A."/>
            <person name="Simmons B.A."/>
            <person name="Magnuson J.K."/>
            <person name="Chen J."/>
            <person name="Drula E."/>
            <person name="Henrissat B."/>
            <person name="Wiebenga A."/>
            <person name="Lubbers R.J."/>
            <person name="Gomes A.C."/>
            <person name="Makela M.R."/>
            <person name="Stajich J."/>
            <person name="Grigoriev I.V."/>
            <person name="Mortensen U.H."/>
            <person name="De vries R.P."/>
            <person name="Baker S.E."/>
            <person name="Andersen M.R."/>
        </authorList>
    </citation>
    <scope>NUCLEOTIDE SEQUENCE [LARGE SCALE GENOMIC DNA]</scope>
    <source>
        <strain evidence="2 3">CBS 600.67</strain>
    </source>
</reference>
<name>A0ABR4HT89_9EURO</name>
<protein>
    <submittedName>
        <fullName evidence="2">Uncharacterized protein</fullName>
    </submittedName>
</protein>
<accession>A0ABR4HT89</accession>
<evidence type="ECO:0000313" key="3">
    <source>
        <dbReference type="Proteomes" id="UP001610335"/>
    </source>
</evidence>
<proteinExistence type="predicted"/>
<evidence type="ECO:0000313" key="2">
    <source>
        <dbReference type="EMBL" id="KAL2818701.1"/>
    </source>
</evidence>
<gene>
    <name evidence="2" type="ORF">BDW59DRAFT_165364</name>
</gene>
<sequence length="126" mass="14163">MPSFTNVLLTTMGFMASVMASRPIIPAQRIPENETLIVASIYQDVNYGGFTQELHLLDHCYGIQEGEQWYHIISSLQVHHGYTCDIFSGFKCDLGHALKLDLEGAYEDLVLLGLNDKIESIKCKKI</sequence>
<organism evidence="2 3">
    <name type="scientific">Aspergillus cavernicola</name>
    <dbReference type="NCBI Taxonomy" id="176166"/>
    <lineage>
        <taxon>Eukaryota</taxon>
        <taxon>Fungi</taxon>
        <taxon>Dikarya</taxon>
        <taxon>Ascomycota</taxon>
        <taxon>Pezizomycotina</taxon>
        <taxon>Eurotiomycetes</taxon>
        <taxon>Eurotiomycetidae</taxon>
        <taxon>Eurotiales</taxon>
        <taxon>Aspergillaceae</taxon>
        <taxon>Aspergillus</taxon>
        <taxon>Aspergillus subgen. Nidulantes</taxon>
    </lineage>
</organism>